<proteinExistence type="predicted"/>
<accession>A3MU51</accession>
<dbReference type="InterPro" id="IPR029063">
    <property type="entry name" value="SAM-dependent_MTases_sf"/>
</dbReference>
<dbReference type="KEGG" id="pcl:Pcal_0742"/>
<dbReference type="eggNOG" id="arCOG03761">
    <property type="taxonomic scope" value="Archaea"/>
</dbReference>
<keyword evidence="2" id="KW-1185">Reference proteome</keyword>
<dbReference type="GO" id="GO:0032259">
    <property type="term" value="P:methylation"/>
    <property type="evidence" value="ECO:0007669"/>
    <property type="project" value="UniProtKB-KW"/>
</dbReference>
<dbReference type="Proteomes" id="UP000001431">
    <property type="component" value="Chromosome"/>
</dbReference>
<reference evidence="1" key="1">
    <citation type="submission" date="2007-02" db="EMBL/GenBank/DDBJ databases">
        <title>Complete sequence of Pyrobaculum calidifontis JCM 11548.</title>
        <authorList>
            <consortium name="US DOE Joint Genome Institute"/>
            <person name="Copeland A."/>
            <person name="Lucas S."/>
            <person name="Lapidus A."/>
            <person name="Barry K."/>
            <person name="Glavina del Rio T."/>
            <person name="Dalin E."/>
            <person name="Tice H."/>
            <person name="Pitluck S."/>
            <person name="Chain P."/>
            <person name="Malfatti S."/>
            <person name="Shin M."/>
            <person name="Vergez L."/>
            <person name="Schmutz J."/>
            <person name="Larimer F."/>
            <person name="Land M."/>
            <person name="Hauser L."/>
            <person name="Kyrpides N."/>
            <person name="Mikhailova N."/>
            <person name="Cozen A.E."/>
            <person name="Fitz-Gibbon S.T."/>
            <person name="House C.H."/>
            <person name="Saltikov C."/>
            <person name="Lowe T.M."/>
            <person name="Richardson P."/>
        </authorList>
    </citation>
    <scope>NUCLEOTIDE SEQUENCE [LARGE SCALE GENOMIC DNA]</scope>
    <source>
        <strain evidence="1">JCM 11548</strain>
    </source>
</reference>
<dbReference type="HOGENOM" id="CLU_078142_0_0_2"/>
<gene>
    <name evidence="1" type="ordered locus">Pcal_0742</name>
</gene>
<protein>
    <submittedName>
        <fullName evidence="1">Methyltransferase type 11</fullName>
    </submittedName>
</protein>
<dbReference type="AlphaFoldDB" id="A3MU51"/>
<keyword evidence="1" id="KW-0489">Methyltransferase</keyword>
<dbReference type="CDD" id="cd02440">
    <property type="entry name" value="AdoMet_MTases"/>
    <property type="match status" value="1"/>
</dbReference>
<dbReference type="Pfam" id="PF13489">
    <property type="entry name" value="Methyltransf_23"/>
    <property type="match status" value="1"/>
</dbReference>
<name>A3MU51_PYRCJ</name>
<evidence type="ECO:0000313" key="2">
    <source>
        <dbReference type="Proteomes" id="UP000001431"/>
    </source>
</evidence>
<dbReference type="GeneID" id="4908797"/>
<organism evidence="1 2">
    <name type="scientific">Pyrobaculum calidifontis (strain DSM 21063 / JCM 11548 / VA1)</name>
    <dbReference type="NCBI Taxonomy" id="410359"/>
    <lineage>
        <taxon>Archaea</taxon>
        <taxon>Thermoproteota</taxon>
        <taxon>Thermoprotei</taxon>
        <taxon>Thermoproteales</taxon>
        <taxon>Thermoproteaceae</taxon>
        <taxon>Pyrobaculum</taxon>
    </lineage>
</organism>
<sequence>MYLEFPAVYRFFKEYIEASGGIFELKKALDWSVWYAVKWWRELVDAGAHRTQNTFVKALYNALLTRGIIDEEGGVRRDVKKPEMPKGIYAREWVELHQNFDSIDVVKVARDEVDRNVLDLFYSDLQIQGWHRIMIKTFFKAVGMRNDGAVLEPYSREGHLAVLYFEDYRPRLYVGYDSSPSLVELAKKTAPEGTFVTANSACDVSGRFDVVLLVEKMQWFPDPARELECIWRAMAPGGRLYVAQPVVESMPGYLAIHAALGAIHVYSWKDVENLLQMHFKLERRLIKTMPFYGAVWKREES</sequence>
<keyword evidence="1" id="KW-0808">Transferase</keyword>
<dbReference type="SUPFAM" id="SSF53335">
    <property type="entry name" value="S-adenosyl-L-methionine-dependent methyltransferases"/>
    <property type="match status" value="1"/>
</dbReference>
<dbReference type="EMBL" id="CP000561">
    <property type="protein sequence ID" value="ABO08168.1"/>
    <property type="molecule type" value="Genomic_DNA"/>
</dbReference>
<dbReference type="STRING" id="410359.Pcal_0742"/>
<dbReference type="RefSeq" id="WP_011849426.1">
    <property type="nucleotide sequence ID" value="NC_009073.1"/>
</dbReference>
<evidence type="ECO:0000313" key="1">
    <source>
        <dbReference type="EMBL" id="ABO08168.1"/>
    </source>
</evidence>
<dbReference type="GO" id="GO:0008168">
    <property type="term" value="F:methyltransferase activity"/>
    <property type="evidence" value="ECO:0007669"/>
    <property type="project" value="UniProtKB-KW"/>
</dbReference>
<dbReference type="OrthoDB" id="4832at2157"/>
<dbReference type="Gene3D" id="3.40.50.150">
    <property type="entry name" value="Vaccinia Virus protein VP39"/>
    <property type="match status" value="1"/>
</dbReference>